<dbReference type="GO" id="GO:0008652">
    <property type="term" value="P:amino acid biosynthetic process"/>
    <property type="evidence" value="ECO:0007669"/>
    <property type="project" value="UniProtKB-KW"/>
</dbReference>
<name>A0A6J7TY79_9ZZZZ</name>
<keyword evidence="2" id="KW-0808">Transferase</keyword>
<dbReference type="GO" id="GO:0005829">
    <property type="term" value="C:cytosol"/>
    <property type="evidence" value="ECO:0007669"/>
    <property type="project" value="TreeGrafter"/>
</dbReference>
<dbReference type="EMBL" id="CAFBLC010000020">
    <property type="protein sequence ID" value="CAB4854529.1"/>
    <property type="molecule type" value="Genomic_DNA"/>
</dbReference>
<keyword evidence="1" id="KW-0028">Amino-acid biosynthesis</keyword>
<dbReference type="PANTHER" id="PTHR21087:SF16">
    <property type="entry name" value="SHIKIMATE KINASE 1, CHLOROPLASTIC"/>
    <property type="match status" value="1"/>
</dbReference>
<evidence type="ECO:0000256" key="6">
    <source>
        <dbReference type="ARBA" id="ARBA00023141"/>
    </source>
</evidence>
<sequence>MISNNPDVADQRRVILVGAMGAGKTTIGRLIAAQLDWPYIDNDYEMSKMASLSIKQLSTLDIPSLHILEEKYLKDVLSRPGPLVAGAAASAADSEELIEALRNQCTIYLHTPLEIQKQRAGNSGVGRQGLVENAVDIIRDRYERRDPRYRQIASLVIDTTKDPEGDAARILEFLAAKH</sequence>
<dbReference type="PRINTS" id="PR01100">
    <property type="entry name" value="SHIKIMTKNASE"/>
</dbReference>
<proteinExistence type="inferred from homology"/>
<evidence type="ECO:0000256" key="2">
    <source>
        <dbReference type="ARBA" id="ARBA00022679"/>
    </source>
</evidence>
<dbReference type="EMBL" id="CAEZYA010000029">
    <property type="protein sequence ID" value="CAB4708491.1"/>
    <property type="molecule type" value="Genomic_DNA"/>
</dbReference>
<protein>
    <submittedName>
        <fullName evidence="13">Unannotated protein</fullName>
    </submittedName>
</protein>
<evidence type="ECO:0000256" key="1">
    <source>
        <dbReference type="ARBA" id="ARBA00022605"/>
    </source>
</evidence>
<dbReference type="InterPro" id="IPR000623">
    <property type="entry name" value="Shikimate_kinase/TSH1"/>
</dbReference>
<evidence type="ECO:0000313" key="11">
    <source>
        <dbReference type="EMBL" id="CAB4991232.1"/>
    </source>
</evidence>
<dbReference type="Gene3D" id="3.40.50.300">
    <property type="entry name" value="P-loop containing nucleotide triphosphate hydrolases"/>
    <property type="match status" value="1"/>
</dbReference>
<dbReference type="GO" id="GO:0005524">
    <property type="term" value="F:ATP binding"/>
    <property type="evidence" value="ECO:0007669"/>
    <property type="project" value="UniProtKB-KW"/>
</dbReference>
<evidence type="ECO:0000313" key="9">
    <source>
        <dbReference type="EMBL" id="CAB4810857.1"/>
    </source>
</evidence>
<evidence type="ECO:0000313" key="8">
    <source>
        <dbReference type="EMBL" id="CAB4769257.1"/>
    </source>
</evidence>
<dbReference type="EMBL" id="CAFBQM010000025">
    <property type="protein sequence ID" value="CAB5057497.1"/>
    <property type="molecule type" value="Genomic_DNA"/>
</dbReference>
<evidence type="ECO:0000313" key="12">
    <source>
        <dbReference type="EMBL" id="CAB5051126.1"/>
    </source>
</evidence>
<dbReference type="GO" id="GO:0004765">
    <property type="term" value="F:shikimate kinase activity"/>
    <property type="evidence" value="ECO:0007669"/>
    <property type="project" value="TreeGrafter"/>
</dbReference>
<dbReference type="EMBL" id="CAFBQD010000027">
    <property type="protein sequence ID" value="CAB5051126.1"/>
    <property type="molecule type" value="Genomic_DNA"/>
</dbReference>
<gene>
    <name evidence="7" type="ORF">UFOPK2627_00910</name>
    <name evidence="8" type="ORF">UFOPK2879_00900</name>
    <name evidence="9" type="ORF">UFOPK3078_01008</name>
    <name evidence="10" type="ORF">UFOPK3288_00757</name>
    <name evidence="11" type="ORF">UFOPK3990_01099</name>
    <name evidence="12" type="ORF">UFOPK4245_00974</name>
    <name evidence="13" type="ORF">UFOPK4337_00720</name>
</gene>
<dbReference type="HAMAP" id="MF_00109">
    <property type="entry name" value="Shikimate_kinase"/>
    <property type="match status" value="1"/>
</dbReference>
<keyword evidence="6" id="KW-0057">Aromatic amino acid biosynthesis</keyword>
<dbReference type="InterPro" id="IPR027417">
    <property type="entry name" value="P-loop_NTPase"/>
</dbReference>
<dbReference type="InterPro" id="IPR031322">
    <property type="entry name" value="Shikimate/glucono_kinase"/>
</dbReference>
<keyword evidence="5" id="KW-0067">ATP-binding</keyword>
<evidence type="ECO:0000256" key="3">
    <source>
        <dbReference type="ARBA" id="ARBA00022741"/>
    </source>
</evidence>
<dbReference type="PANTHER" id="PTHR21087">
    <property type="entry name" value="SHIKIMATE KINASE"/>
    <property type="match status" value="1"/>
</dbReference>
<evidence type="ECO:0000313" key="7">
    <source>
        <dbReference type="EMBL" id="CAB4708491.1"/>
    </source>
</evidence>
<dbReference type="GO" id="GO:0009073">
    <property type="term" value="P:aromatic amino acid family biosynthetic process"/>
    <property type="evidence" value="ECO:0007669"/>
    <property type="project" value="UniProtKB-KW"/>
</dbReference>
<dbReference type="Pfam" id="PF01202">
    <property type="entry name" value="SKI"/>
    <property type="match status" value="1"/>
</dbReference>
<reference evidence="13" key="1">
    <citation type="submission" date="2020-05" db="EMBL/GenBank/DDBJ databases">
        <authorList>
            <person name="Chiriac C."/>
            <person name="Salcher M."/>
            <person name="Ghai R."/>
            <person name="Kavagutti S V."/>
        </authorList>
    </citation>
    <scope>NUCLEOTIDE SEQUENCE</scope>
</reference>
<dbReference type="EMBL" id="CAFAAU010000031">
    <property type="protein sequence ID" value="CAB4810857.1"/>
    <property type="molecule type" value="Genomic_DNA"/>
</dbReference>
<evidence type="ECO:0000256" key="5">
    <source>
        <dbReference type="ARBA" id="ARBA00022840"/>
    </source>
</evidence>
<evidence type="ECO:0000256" key="4">
    <source>
        <dbReference type="ARBA" id="ARBA00022777"/>
    </source>
</evidence>
<evidence type="ECO:0000313" key="10">
    <source>
        <dbReference type="EMBL" id="CAB4854529.1"/>
    </source>
</evidence>
<evidence type="ECO:0000313" key="13">
    <source>
        <dbReference type="EMBL" id="CAB5057497.1"/>
    </source>
</evidence>
<keyword evidence="3" id="KW-0547">Nucleotide-binding</keyword>
<keyword evidence="4" id="KW-0418">Kinase</keyword>
<organism evidence="13">
    <name type="scientific">freshwater metagenome</name>
    <dbReference type="NCBI Taxonomy" id="449393"/>
    <lineage>
        <taxon>unclassified sequences</taxon>
        <taxon>metagenomes</taxon>
        <taxon>ecological metagenomes</taxon>
    </lineage>
</organism>
<dbReference type="SUPFAM" id="SSF52540">
    <property type="entry name" value="P-loop containing nucleoside triphosphate hydrolases"/>
    <property type="match status" value="1"/>
</dbReference>
<dbReference type="EMBL" id="CAFBOQ010000036">
    <property type="protein sequence ID" value="CAB4991232.1"/>
    <property type="molecule type" value="Genomic_DNA"/>
</dbReference>
<accession>A0A6J7TY79</accession>
<dbReference type="EMBL" id="CAEZZN010000029">
    <property type="protein sequence ID" value="CAB4769257.1"/>
    <property type="molecule type" value="Genomic_DNA"/>
</dbReference>
<dbReference type="AlphaFoldDB" id="A0A6J7TY79"/>